<dbReference type="RefSeq" id="WP_147263544.1">
    <property type="nucleotide sequence ID" value="NZ_QNRR01000009.1"/>
</dbReference>
<accession>A0A366HDA0</accession>
<protein>
    <submittedName>
        <fullName evidence="1">Uncharacterized protein</fullName>
    </submittedName>
</protein>
<gene>
    <name evidence="1" type="ORF">DES53_10911</name>
</gene>
<name>A0A366HDA0_9BACT</name>
<evidence type="ECO:0000313" key="2">
    <source>
        <dbReference type="Proteomes" id="UP000253426"/>
    </source>
</evidence>
<comment type="caution">
    <text evidence="1">The sequence shown here is derived from an EMBL/GenBank/DDBJ whole genome shotgun (WGS) entry which is preliminary data.</text>
</comment>
<dbReference type="Proteomes" id="UP000253426">
    <property type="component" value="Unassembled WGS sequence"/>
</dbReference>
<sequence length="168" mass="18585">MPSSRALFIPVTATVAGLTAGFTMAFLVPLPEERIFNELSKVQVGPVKWENVSAKAAVAELNAQVEKANRSAYRVKLAERQEPYHDITLSLEFQNSIPATECARYIAELSGSGVFATPDGLVIDDYDHGHRYGESSWRRSIRSWVTNGLPNYFRKKPEPSVSDPFAAP</sequence>
<organism evidence="1 2">
    <name type="scientific">Roseimicrobium gellanilyticum</name>
    <dbReference type="NCBI Taxonomy" id="748857"/>
    <lineage>
        <taxon>Bacteria</taxon>
        <taxon>Pseudomonadati</taxon>
        <taxon>Verrucomicrobiota</taxon>
        <taxon>Verrucomicrobiia</taxon>
        <taxon>Verrucomicrobiales</taxon>
        <taxon>Verrucomicrobiaceae</taxon>
        <taxon>Roseimicrobium</taxon>
    </lineage>
</organism>
<evidence type="ECO:0000313" key="1">
    <source>
        <dbReference type="EMBL" id="RBP39584.1"/>
    </source>
</evidence>
<keyword evidence="2" id="KW-1185">Reference proteome</keyword>
<dbReference type="AlphaFoldDB" id="A0A366HDA0"/>
<reference evidence="1 2" key="1">
    <citation type="submission" date="2018-06" db="EMBL/GenBank/DDBJ databases">
        <title>Genomic Encyclopedia of Type Strains, Phase IV (KMG-IV): sequencing the most valuable type-strain genomes for metagenomic binning, comparative biology and taxonomic classification.</title>
        <authorList>
            <person name="Goeker M."/>
        </authorList>
    </citation>
    <scope>NUCLEOTIDE SEQUENCE [LARGE SCALE GENOMIC DNA]</scope>
    <source>
        <strain evidence="1 2">DSM 25532</strain>
    </source>
</reference>
<dbReference type="EMBL" id="QNRR01000009">
    <property type="protein sequence ID" value="RBP39584.1"/>
    <property type="molecule type" value="Genomic_DNA"/>
</dbReference>
<proteinExistence type="predicted"/>